<dbReference type="OrthoDB" id="270332at2"/>
<keyword evidence="2" id="KW-1185">Reference proteome</keyword>
<dbReference type="Proteomes" id="UP000317243">
    <property type="component" value="Unassembled WGS sequence"/>
</dbReference>
<protein>
    <recommendedName>
        <fullName evidence="3">Methyltransferase small domain protein</fullName>
    </recommendedName>
</protein>
<dbReference type="EMBL" id="SIHI01000001">
    <property type="protein sequence ID" value="TWT58969.1"/>
    <property type="molecule type" value="Genomic_DNA"/>
</dbReference>
<dbReference type="RefSeq" id="WP_146509722.1">
    <property type="nucleotide sequence ID" value="NZ_SIHI01000001.1"/>
</dbReference>
<sequence>MTALVANGQSALAKILADVKRVRSGQITADEVRETMRRSIDEHEQIALELNKKTLKELAPDGAGRSTKKEIVDSIIDSLQMQLLPGDSFSWEPFSETKEQALLLHAKKLTDEDIQNHVKVIQDRVDQNLKVIENPETLEEFRKRSRLLDDSSLSDEQLALWDRLESESRRELRESKKRSTTVEQFSVDGLELSLKEGYHDKNQCPLWIVQMGCRIPTEHYRELLVKAKQLGGWYSSFKKSDAGFQFYEKSQADQFLSLLHGDTDRSEILANRQRRKELTAVERLRELAEGIESRANHELNRERKENTHKRAGESAYARERARCDLAQAKTVRAIADAVESDPEHPLRDIRYLTDVDGLKSVLWAATRKRQEKQVKELAEGLSNYERNLSANSIRESRTEPSDVRFAELPHPEVYARHLYDMGNHLLKVKGAIRLGQKIKKRVERFQRKGDYNETVHFRSTFEIEELSAAYSKAVKTGFECVWIQDDITDWKRFQRLGIHSIYEMRHALRALLPLLGVIEEEPPVQKMMRDLIGVKIDGFFPTPDDICELVIQEAGIRDGMKVLEPSAGIGSLADAAREAADCEVVCVEISSRLREILKAKGHTLDDRRDFLEPKLDKDLYDRIVANPPFENGADIVHVQHAYEELAEGGRLVSIMSEGPFFRSDSKAEGFRDWLENEVNGWSRQLPSDAFSRGNAFRSTGVQTRLVVIDK</sequence>
<evidence type="ECO:0000313" key="2">
    <source>
        <dbReference type="Proteomes" id="UP000317243"/>
    </source>
</evidence>
<comment type="caution">
    <text evidence="1">The sequence shown here is derived from an EMBL/GenBank/DDBJ whole genome shotgun (WGS) entry which is preliminary data.</text>
</comment>
<accession>A0A5C5X8C6</accession>
<dbReference type="Gene3D" id="3.40.50.150">
    <property type="entry name" value="Vaccinia Virus protein VP39"/>
    <property type="match status" value="1"/>
</dbReference>
<reference evidence="1 2" key="1">
    <citation type="submission" date="2019-02" db="EMBL/GenBank/DDBJ databases">
        <title>Deep-cultivation of Planctomycetes and their phenomic and genomic characterization uncovers novel biology.</title>
        <authorList>
            <person name="Wiegand S."/>
            <person name="Jogler M."/>
            <person name="Boedeker C."/>
            <person name="Pinto D."/>
            <person name="Vollmers J."/>
            <person name="Rivas-Marin E."/>
            <person name="Kohn T."/>
            <person name="Peeters S.H."/>
            <person name="Heuer A."/>
            <person name="Rast P."/>
            <person name="Oberbeckmann S."/>
            <person name="Bunk B."/>
            <person name="Jeske O."/>
            <person name="Meyerdierks A."/>
            <person name="Storesund J.E."/>
            <person name="Kallscheuer N."/>
            <person name="Luecker S."/>
            <person name="Lage O.M."/>
            <person name="Pohl T."/>
            <person name="Merkel B.J."/>
            <person name="Hornburger P."/>
            <person name="Mueller R.-W."/>
            <person name="Bruemmer F."/>
            <person name="Labrenz M."/>
            <person name="Spormann A.M."/>
            <person name="Op Den Camp H."/>
            <person name="Overmann J."/>
            <person name="Amann R."/>
            <person name="Jetten M.S.M."/>
            <person name="Mascher T."/>
            <person name="Medema M.H."/>
            <person name="Devos D.P."/>
            <person name="Kaster A.-K."/>
            <person name="Ovreas L."/>
            <person name="Rohde M."/>
            <person name="Galperin M.Y."/>
            <person name="Jogler C."/>
        </authorList>
    </citation>
    <scope>NUCLEOTIDE SEQUENCE [LARGE SCALE GENOMIC DNA]</scope>
    <source>
        <strain evidence="1 2">KOR42</strain>
    </source>
</reference>
<gene>
    <name evidence="1" type="ORF">KOR42_23560</name>
</gene>
<dbReference type="PRINTS" id="PR00507">
    <property type="entry name" value="N12N6MTFRASE"/>
</dbReference>
<evidence type="ECO:0000313" key="1">
    <source>
        <dbReference type="EMBL" id="TWT58969.1"/>
    </source>
</evidence>
<organism evidence="1 2">
    <name type="scientific">Thalassoglobus neptunius</name>
    <dbReference type="NCBI Taxonomy" id="1938619"/>
    <lineage>
        <taxon>Bacteria</taxon>
        <taxon>Pseudomonadati</taxon>
        <taxon>Planctomycetota</taxon>
        <taxon>Planctomycetia</taxon>
        <taxon>Planctomycetales</taxon>
        <taxon>Planctomycetaceae</taxon>
        <taxon>Thalassoglobus</taxon>
    </lineage>
</organism>
<dbReference type="AlphaFoldDB" id="A0A5C5X8C6"/>
<dbReference type="InterPro" id="IPR029063">
    <property type="entry name" value="SAM-dependent_MTases_sf"/>
</dbReference>
<dbReference type="CDD" id="cd02440">
    <property type="entry name" value="AdoMet_MTases"/>
    <property type="match status" value="1"/>
</dbReference>
<dbReference type="PROSITE" id="PS00092">
    <property type="entry name" value="N6_MTASE"/>
    <property type="match status" value="1"/>
</dbReference>
<dbReference type="SUPFAM" id="SSF53335">
    <property type="entry name" value="S-adenosyl-L-methionine-dependent methyltransferases"/>
    <property type="match status" value="1"/>
</dbReference>
<dbReference type="GO" id="GO:0008168">
    <property type="term" value="F:methyltransferase activity"/>
    <property type="evidence" value="ECO:0007669"/>
    <property type="project" value="InterPro"/>
</dbReference>
<name>A0A5C5X8C6_9PLAN</name>
<dbReference type="InterPro" id="IPR002052">
    <property type="entry name" value="DNA_methylase_N6_adenine_CS"/>
</dbReference>
<dbReference type="GO" id="GO:0032259">
    <property type="term" value="P:methylation"/>
    <property type="evidence" value="ECO:0007669"/>
    <property type="project" value="InterPro"/>
</dbReference>
<dbReference type="GO" id="GO:0003676">
    <property type="term" value="F:nucleic acid binding"/>
    <property type="evidence" value="ECO:0007669"/>
    <property type="project" value="InterPro"/>
</dbReference>
<evidence type="ECO:0008006" key="3">
    <source>
        <dbReference type="Google" id="ProtNLM"/>
    </source>
</evidence>
<proteinExistence type="predicted"/>